<organism evidence="2 3">
    <name type="scientific">Cichlidogyrus casuarinus</name>
    <dbReference type="NCBI Taxonomy" id="1844966"/>
    <lineage>
        <taxon>Eukaryota</taxon>
        <taxon>Metazoa</taxon>
        <taxon>Spiralia</taxon>
        <taxon>Lophotrochozoa</taxon>
        <taxon>Platyhelminthes</taxon>
        <taxon>Monogenea</taxon>
        <taxon>Monopisthocotylea</taxon>
        <taxon>Dactylogyridea</taxon>
        <taxon>Ancyrocephalidae</taxon>
        <taxon>Cichlidogyrus</taxon>
    </lineage>
</organism>
<evidence type="ECO:0000313" key="3">
    <source>
        <dbReference type="Proteomes" id="UP001626550"/>
    </source>
</evidence>
<feature type="region of interest" description="Disordered" evidence="1">
    <location>
        <begin position="46"/>
        <end position="78"/>
    </location>
</feature>
<reference evidence="2 3" key="1">
    <citation type="submission" date="2024-11" db="EMBL/GenBank/DDBJ databases">
        <title>Adaptive evolution of stress response genes in parasites aligns with host niche diversity.</title>
        <authorList>
            <person name="Hahn C."/>
            <person name="Resl P."/>
        </authorList>
    </citation>
    <scope>NUCLEOTIDE SEQUENCE [LARGE SCALE GENOMIC DNA]</scope>
    <source>
        <strain evidence="2">EGGRZ-B1_66</strain>
        <tissue evidence="2">Body</tissue>
    </source>
</reference>
<gene>
    <name evidence="2" type="ORF">Ciccas_010469</name>
</gene>
<feature type="compositionally biased region" description="Low complexity" evidence="1">
    <location>
        <begin position="54"/>
        <end position="64"/>
    </location>
</feature>
<dbReference type="EMBL" id="JBJKFK010002538">
    <property type="protein sequence ID" value="KAL3310954.1"/>
    <property type="molecule type" value="Genomic_DNA"/>
</dbReference>
<dbReference type="AlphaFoldDB" id="A0ABD2PUD8"/>
<protein>
    <submittedName>
        <fullName evidence="2">Uncharacterized protein</fullName>
    </submittedName>
</protein>
<evidence type="ECO:0000256" key="1">
    <source>
        <dbReference type="SAM" id="MobiDB-lite"/>
    </source>
</evidence>
<feature type="compositionally biased region" description="Acidic residues" evidence="1">
    <location>
        <begin position="65"/>
        <end position="76"/>
    </location>
</feature>
<sequence>MAVRDERELTVEMVNREAPATEECSSLVEVMRDKWNEWKTEMAQHAEQRRAAKQARQQVRVQMQVEEEPEPCEETNFDPPYHLSCVEKPWVDLDSNDFTGKSIFAQLRNSINFGHSVPVIDTKEEVEEPICETKIPKHCAGNFNCED</sequence>
<comment type="caution">
    <text evidence="2">The sequence shown here is derived from an EMBL/GenBank/DDBJ whole genome shotgun (WGS) entry which is preliminary data.</text>
</comment>
<proteinExistence type="predicted"/>
<name>A0ABD2PUD8_9PLAT</name>
<accession>A0ABD2PUD8</accession>
<evidence type="ECO:0000313" key="2">
    <source>
        <dbReference type="EMBL" id="KAL3310954.1"/>
    </source>
</evidence>
<dbReference type="Proteomes" id="UP001626550">
    <property type="component" value="Unassembled WGS sequence"/>
</dbReference>
<keyword evidence="3" id="KW-1185">Reference proteome</keyword>